<feature type="compositionally biased region" description="Low complexity" evidence="7">
    <location>
        <begin position="440"/>
        <end position="455"/>
    </location>
</feature>
<sequence length="503" mass="54670">MDGFNIDTWLASNAFAGQAVQPVAPQPAVDPQLFAQLFANMGQQGVMGDDMGGALQQHTQHEQSRATPNYDSDEVELEDDEELGGSGGSGRGRGGRRGGGGGGGGGGEDSNKGPWTHEEDEHLVRLVDKFGARNWSGMSKHIKGRSGKSCRLRWLNQLNPNVKKGPFTAEEDRSIIALHKIHGNKWATIAKNLPGRTDNAVKNHWNSTLRRRENEDVGPFVPLAGASLEDESRGGMDDVLKSLMQQSSTGHANPNIMAAYDPNANAGYMQPKDEEDTEDDGQGHKRRRYNGPDAIDPADSPLRSLINSAVREVLAREMPLILQMFSRTLKQSLAAQPRMELPGLLAALDTYINTAVAHRTEQHLGTSQPGSQPQQQQQQQQLALPAPLAAAAGAPPAGGVSSPQDLMQLLQQHLPPSEDALNPDFTSLLFGVALQQQQQQQQQHLQQPQGLQQAVHGHEQHQPQQQQHHDAVQAVAAMLGGGQQQQQQLQLLQQELKQEPQAQ</sequence>
<evidence type="ECO:0000313" key="11">
    <source>
        <dbReference type="Proteomes" id="UP000815325"/>
    </source>
</evidence>
<feature type="region of interest" description="Disordered" evidence="7">
    <location>
        <begin position="250"/>
        <end position="301"/>
    </location>
</feature>
<dbReference type="InterPro" id="IPR001005">
    <property type="entry name" value="SANT/Myb"/>
</dbReference>
<keyword evidence="2" id="KW-0677">Repeat</keyword>
<evidence type="ECO:0000259" key="9">
    <source>
        <dbReference type="PROSITE" id="PS51294"/>
    </source>
</evidence>
<dbReference type="PROSITE" id="PS51294">
    <property type="entry name" value="HTH_MYB"/>
    <property type="match status" value="2"/>
</dbReference>
<dbReference type="InterPro" id="IPR009057">
    <property type="entry name" value="Homeodomain-like_sf"/>
</dbReference>
<keyword evidence="5" id="KW-0804">Transcription</keyword>
<keyword evidence="3" id="KW-0805">Transcription regulation</keyword>
<evidence type="ECO:0000256" key="1">
    <source>
        <dbReference type="ARBA" id="ARBA00004123"/>
    </source>
</evidence>
<accession>A0ABQ7H808</accession>
<feature type="region of interest" description="Disordered" evidence="7">
    <location>
        <begin position="360"/>
        <end position="385"/>
    </location>
</feature>
<feature type="region of interest" description="Disordered" evidence="7">
    <location>
        <begin position="48"/>
        <end position="117"/>
    </location>
</feature>
<dbReference type="InterPro" id="IPR017930">
    <property type="entry name" value="Myb_dom"/>
</dbReference>
<dbReference type="PANTHER" id="PTHR47995">
    <property type="entry name" value="TRANSCRIPTION FACTOR MYB33-RELATED"/>
    <property type="match status" value="1"/>
</dbReference>
<evidence type="ECO:0000256" key="4">
    <source>
        <dbReference type="ARBA" id="ARBA00023125"/>
    </source>
</evidence>
<dbReference type="SUPFAM" id="SSF46689">
    <property type="entry name" value="Homeodomain-like"/>
    <property type="match status" value="1"/>
</dbReference>
<feature type="domain" description="HTH myb-type" evidence="9">
    <location>
        <begin position="107"/>
        <end position="158"/>
    </location>
</feature>
<proteinExistence type="predicted"/>
<keyword evidence="6" id="KW-0539">Nucleus</keyword>
<dbReference type="PROSITE" id="PS50090">
    <property type="entry name" value="MYB_LIKE"/>
    <property type="match status" value="2"/>
</dbReference>
<evidence type="ECO:0000256" key="7">
    <source>
        <dbReference type="SAM" id="MobiDB-lite"/>
    </source>
</evidence>
<comment type="subcellular location">
    <subcellularLocation>
        <location evidence="1">Nucleus</location>
    </subcellularLocation>
</comment>
<dbReference type="Pfam" id="PF13921">
    <property type="entry name" value="Myb_DNA-bind_6"/>
    <property type="match status" value="1"/>
</dbReference>
<evidence type="ECO:0000256" key="2">
    <source>
        <dbReference type="ARBA" id="ARBA00022737"/>
    </source>
</evidence>
<dbReference type="Proteomes" id="UP000815325">
    <property type="component" value="Unassembled WGS sequence"/>
</dbReference>
<dbReference type="SMART" id="SM00717">
    <property type="entry name" value="SANT"/>
    <property type="match status" value="2"/>
</dbReference>
<keyword evidence="4" id="KW-0238">DNA-binding</keyword>
<feature type="compositionally biased region" description="Low complexity" evidence="7">
    <location>
        <begin position="367"/>
        <end position="385"/>
    </location>
</feature>
<comment type="caution">
    <text evidence="10">The sequence shown here is derived from an EMBL/GenBank/DDBJ whole genome shotgun (WGS) entry which is preliminary data.</text>
</comment>
<keyword evidence="11" id="KW-1185">Reference proteome</keyword>
<evidence type="ECO:0000313" key="10">
    <source>
        <dbReference type="EMBL" id="KAF5842986.1"/>
    </source>
</evidence>
<gene>
    <name evidence="10" type="ORF">DUNSADRAFT_3115</name>
</gene>
<feature type="compositionally biased region" description="Basic and acidic residues" evidence="7">
    <location>
        <begin position="456"/>
        <end position="471"/>
    </location>
</feature>
<dbReference type="PANTHER" id="PTHR47995:SF18">
    <property type="entry name" value="TRANSCRIPTION FACTOR MYB65"/>
    <property type="match status" value="1"/>
</dbReference>
<feature type="domain" description="Myb-like" evidence="8">
    <location>
        <begin position="107"/>
        <end position="158"/>
    </location>
</feature>
<protein>
    <submittedName>
        <fullName evidence="10">Uncharacterized protein</fullName>
    </submittedName>
</protein>
<feature type="region of interest" description="Disordered" evidence="7">
    <location>
        <begin position="440"/>
        <end position="471"/>
    </location>
</feature>
<dbReference type="EMBL" id="MU069450">
    <property type="protein sequence ID" value="KAF5842986.1"/>
    <property type="molecule type" value="Genomic_DNA"/>
</dbReference>
<evidence type="ECO:0000256" key="6">
    <source>
        <dbReference type="ARBA" id="ARBA00023242"/>
    </source>
</evidence>
<organism evidence="10 11">
    <name type="scientific">Dunaliella salina</name>
    <name type="common">Green alga</name>
    <name type="synonym">Protococcus salinus</name>
    <dbReference type="NCBI Taxonomy" id="3046"/>
    <lineage>
        <taxon>Eukaryota</taxon>
        <taxon>Viridiplantae</taxon>
        <taxon>Chlorophyta</taxon>
        <taxon>core chlorophytes</taxon>
        <taxon>Chlorophyceae</taxon>
        <taxon>CS clade</taxon>
        <taxon>Chlamydomonadales</taxon>
        <taxon>Dunaliellaceae</taxon>
        <taxon>Dunaliella</taxon>
    </lineage>
</organism>
<feature type="compositionally biased region" description="Acidic residues" evidence="7">
    <location>
        <begin position="71"/>
        <end position="83"/>
    </location>
</feature>
<dbReference type="CDD" id="cd00167">
    <property type="entry name" value="SANT"/>
    <property type="match status" value="2"/>
</dbReference>
<evidence type="ECO:0000256" key="3">
    <source>
        <dbReference type="ARBA" id="ARBA00023015"/>
    </source>
</evidence>
<feature type="domain" description="HTH myb-type" evidence="9">
    <location>
        <begin position="159"/>
        <end position="213"/>
    </location>
</feature>
<evidence type="ECO:0000259" key="8">
    <source>
        <dbReference type="PROSITE" id="PS50090"/>
    </source>
</evidence>
<evidence type="ECO:0000256" key="5">
    <source>
        <dbReference type="ARBA" id="ARBA00023163"/>
    </source>
</evidence>
<feature type="compositionally biased region" description="Gly residues" evidence="7">
    <location>
        <begin position="84"/>
        <end position="108"/>
    </location>
</feature>
<reference evidence="10" key="1">
    <citation type="submission" date="2017-08" db="EMBL/GenBank/DDBJ databases">
        <authorList>
            <person name="Polle J.E."/>
            <person name="Barry K."/>
            <person name="Cushman J."/>
            <person name="Schmutz J."/>
            <person name="Tran D."/>
            <person name="Hathwaick L.T."/>
            <person name="Yim W.C."/>
            <person name="Jenkins J."/>
            <person name="Mckie-Krisberg Z.M."/>
            <person name="Prochnik S."/>
            <person name="Lindquist E."/>
            <person name="Dockter R.B."/>
            <person name="Adam C."/>
            <person name="Molina H."/>
            <person name="Bunkerborg J."/>
            <person name="Jin E."/>
            <person name="Buchheim M."/>
            <person name="Magnuson J."/>
        </authorList>
    </citation>
    <scope>NUCLEOTIDE SEQUENCE</scope>
    <source>
        <strain evidence="10">CCAP 19/18</strain>
    </source>
</reference>
<feature type="domain" description="Myb-like" evidence="8">
    <location>
        <begin position="159"/>
        <end position="209"/>
    </location>
</feature>
<name>A0ABQ7H808_DUNSA</name>
<dbReference type="Gene3D" id="1.10.10.60">
    <property type="entry name" value="Homeodomain-like"/>
    <property type="match status" value="2"/>
</dbReference>